<dbReference type="AlphaFoldDB" id="A0A849SF42"/>
<dbReference type="Pfam" id="PF10648">
    <property type="entry name" value="Gmad2"/>
    <property type="match status" value="1"/>
</dbReference>
<protein>
    <recommendedName>
        <fullName evidence="2">Bacterial spore germination immunoglobulin-like domain-containing protein</fullName>
    </recommendedName>
</protein>
<name>A0A849SF42_UNCEI</name>
<dbReference type="InterPro" id="IPR018911">
    <property type="entry name" value="Gmad2_Ig-like_dom"/>
</dbReference>
<keyword evidence="1" id="KW-0732">Signal</keyword>
<dbReference type="EMBL" id="JABFRW010000112">
    <property type="protein sequence ID" value="NOT34358.1"/>
    <property type="molecule type" value="Genomic_DNA"/>
</dbReference>
<dbReference type="PROSITE" id="PS51257">
    <property type="entry name" value="PROKAR_LIPOPROTEIN"/>
    <property type="match status" value="1"/>
</dbReference>
<evidence type="ECO:0000259" key="2">
    <source>
        <dbReference type="Pfam" id="PF10648"/>
    </source>
</evidence>
<accession>A0A849SF42</accession>
<feature type="chain" id="PRO_5032346160" description="Bacterial spore germination immunoglobulin-like domain-containing protein" evidence="1">
    <location>
        <begin position="31"/>
        <end position="276"/>
    </location>
</feature>
<proteinExistence type="predicted"/>
<evidence type="ECO:0000313" key="3">
    <source>
        <dbReference type="EMBL" id="NOT34358.1"/>
    </source>
</evidence>
<comment type="caution">
    <text evidence="3">The sequence shown here is derived from an EMBL/GenBank/DDBJ whole genome shotgun (WGS) entry which is preliminary data.</text>
</comment>
<sequence>MTKPANPSRWWSACVPMLLFALALGGCSLASPDQAPSSVPKTFVADGNVARLGEGDGDAVTLSSLVGARIGNRDRLVIAFADSSGLPARRLGGSRVELLRGQGVLRVWLPGRIERAAMTETWLSNDLLVGAYVVHSMEGQRFVDVHLRAPAVARAWQDDRTAAIVIEFEAGGDPLPAAAARGARVVLMLPRAGPTGYPLQVWGYARTFEANVVAELMVDGRIVQDTFTTAADYVEMWGEFRLMLPGGPSGEIELRVGEGNAETGEWEGTSVRLTLP</sequence>
<feature type="signal peptide" evidence="1">
    <location>
        <begin position="1"/>
        <end position="30"/>
    </location>
</feature>
<dbReference type="Proteomes" id="UP000580839">
    <property type="component" value="Unassembled WGS sequence"/>
</dbReference>
<reference evidence="3 4" key="1">
    <citation type="submission" date="2020-04" db="EMBL/GenBank/DDBJ databases">
        <title>Metagenomic profiling of ammonia- and methane-oxidizing microorganisms in a Dutch drinking water treatment plant.</title>
        <authorList>
            <person name="Poghosyan L."/>
            <person name="Leucker S."/>
        </authorList>
    </citation>
    <scope>NUCLEOTIDE SEQUENCE [LARGE SCALE GENOMIC DNA]</scope>
    <source>
        <strain evidence="3">S-RSF-IL-03</strain>
    </source>
</reference>
<evidence type="ECO:0000256" key="1">
    <source>
        <dbReference type="SAM" id="SignalP"/>
    </source>
</evidence>
<feature type="domain" description="Bacterial spore germination immunoglobulin-like" evidence="2">
    <location>
        <begin position="198"/>
        <end position="265"/>
    </location>
</feature>
<gene>
    <name evidence="3" type="ORF">HOP12_09335</name>
</gene>
<evidence type="ECO:0000313" key="4">
    <source>
        <dbReference type="Proteomes" id="UP000580839"/>
    </source>
</evidence>
<organism evidence="3 4">
    <name type="scientific">Eiseniibacteriota bacterium</name>
    <dbReference type="NCBI Taxonomy" id="2212470"/>
    <lineage>
        <taxon>Bacteria</taxon>
        <taxon>Candidatus Eiseniibacteriota</taxon>
    </lineage>
</organism>